<dbReference type="Pfam" id="PF04117">
    <property type="entry name" value="Mpv17_PMP22"/>
    <property type="match status" value="1"/>
</dbReference>
<evidence type="ECO:0000256" key="6">
    <source>
        <dbReference type="SAM" id="MobiDB-lite"/>
    </source>
</evidence>
<evidence type="ECO:0000256" key="1">
    <source>
        <dbReference type="ARBA" id="ARBA00004141"/>
    </source>
</evidence>
<dbReference type="OrthoDB" id="860at2759"/>
<evidence type="ECO:0000256" key="5">
    <source>
        <dbReference type="ARBA" id="ARBA00023136"/>
    </source>
</evidence>
<feature type="region of interest" description="Disordered" evidence="6">
    <location>
        <begin position="340"/>
        <end position="366"/>
    </location>
</feature>
<feature type="transmembrane region" description="Helical" evidence="7">
    <location>
        <begin position="104"/>
        <end position="126"/>
    </location>
</feature>
<feature type="compositionally biased region" description="Basic and acidic residues" evidence="6">
    <location>
        <begin position="1"/>
        <end position="12"/>
    </location>
</feature>
<keyword evidence="3 7" id="KW-0812">Transmembrane</keyword>
<accession>A0A139I5U0</accession>
<dbReference type="Proteomes" id="UP000073492">
    <property type="component" value="Unassembled WGS sequence"/>
</dbReference>
<gene>
    <name evidence="8" type="ORF">AC579_9672</name>
</gene>
<evidence type="ECO:0000256" key="2">
    <source>
        <dbReference type="ARBA" id="ARBA00006824"/>
    </source>
</evidence>
<sequence length="1105" mass="122103">MSQVKFEQKETLRTTTASGGHAAPSPAVGGKDDVAHKIGNALTQASGPNGYLAWYLKKLQEDPLRTKMITSGTLAGLQEFLASWIAKDRSKHGHYFTSRVPKMAIYGAFISAPLGHVMISILQKLFHGRTSLKAKIMQIIVSNLIISPIQNAVYLTSMAVIAGARTFHQIRATVRAGFMPVMKVSWITSPLALAFAQAFLPNEVWVPFFNAVGFVIGTYINAHTKKKRLQALRRKYQDNRTTDGRSEYDRQPGPAIWENAFDSAPYIMRLMIGARTEERCLLVVAQGTRKPGPTNQSHAAVLLPAQQFSGPARQSLRPQCHETRVKAPNLLLQAGATRGMLQSGSDAQPGRQFSKRRDSSSAAASKLTSKDNVPWLRLKKRGLFSMALHGPLVRRWDAPFGLQSRSHDLVPFAAPGNRDIYYPGGIGHHYRMPYGHVGHYLNHPGRNPYRAPDPTGVRGFTSLTDKTIETTGDLGWTLDYATAWLYKYLNNSRPDIADAIDHIRESFDSVRYNEAFLIFDMLDAAIFGGKLKGMVFLTWSPQASCSPGKTSAPNVVPTIPRICIQLNQLLFDDGIADVDELLEVMIHQMIHAYFLVCCGAQKRGDRADGRLEDGKHFAVLLMAIRGISKECEEGELELIFHASKRRQRDMGVPPGRAAMATALTASRGLDPHLAINPGGQHVGFGLVDNQTNCLRDNRHVTPADVQNWQMIDFGRALELDMEAKGEKVWDFAEDGKLVEMERNKCPPSATYIEMLWDDRGLVKRVMAVREKALTFKSLEKPLLKHERFELKVPVDTTFETFKCIWDYISKNGYCATPLEKYLHGPVKGGDGPPVLYREHTPGLPAPPDTSIVTHIRVFKAAEGMKFVELQRYALGHMWQVPWTHEDPIILLRELYNVDQDPEPGPINAELHKWARMFLAKRAAQHGPVAHHRTFLNRDHDIYHHHPPAPRYTGGLPNMTKIQAWYGEEFQDLYYRSQAFRDDYQQAQLLVVTGTGNILARRAAGGGAIARRQHLTRDAVVAPLAIANGPGLVGMLDDDTAMVEPALPLPDIGGLNLGGNLPGAGLGLRGGLDAGIINPLGGIGAGAGVPLGVIPRGPGLSPYMPI</sequence>
<feature type="transmembrane region" description="Helical" evidence="7">
    <location>
        <begin position="138"/>
        <end position="164"/>
    </location>
</feature>
<comment type="subcellular location">
    <subcellularLocation>
        <location evidence="1">Membrane</location>
        <topology evidence="1">Multi-pass membrane protein</topology>
    </subcellularLocation>
</comment>
<comment type="similarity">
    <text evidence="2">Belongs to the peroxisomal membrane protein PXMP2/4 family.</text>
</comment>
<evidence type="ECO:0000256" key="4">
    <source>
        <dbReference type="ARBA" id="ARBA00022989"/>
    </source>
</evidence>
<evidence type="ECO:0000313" key="8">
    <source>
        <dbReference type="EMBL" id="KXT10054.1"/>
    </source>
</evidence>
<evidence type="ECO:0000313" key="9">
    <source>
        <dbReference type="Proteomes" id="UP000073492"/>
    </source>
</evidence>
<dbReference type="GO" id="GO:0005778">
    <property type="term" value="C:peroxisomal membrane"/>
    <property type="evidence" value="ECO:0007669"/>
    <property type="project" value="TreeGrafter"/>
</dbReference>
<dbReference type="AlphaFoldDB" id="A0A139I5U0"/>
<proteinExistence type="inferred from homology"/>
<protein>
    <submittedName>
        <fullName evidence="8">Uncharacterized protein</fullName>
    </submittedName>
</protein>
<dbReference type="PANTHER" id="PTHR11266">
    <property type="entry name" value="PEROXISOMAL MEMBRANE PROTEIN 2, PXMP2 MPV17"/>
    <property type="match status" value="1"/>
</dbReference>
<reference evidence="8 9" key="1">
    <citation type="submission" date="2015-07" db="EMBL/GenBank/DDBJ databases">
        <title>Comparative genomics of the Sigatoka disease complex on banana suggests a link between parallel evolutionary changes in Pseudocercospora fijiensis and Pseudocercospora eumusae and increased virulence on the banana host.</title>
        <authorList>
            <person name="Chang T.-C."/>
            <person name="Salvucci A."/>
            <person name="Crous P.W."/>
            <person name="Stergiopoulos I."/>
        </authorList>
    </citation>
    <scope>NUCLEOTIDE SEQUENCE [LARGE SCALE GENOMIC DNA]</scope>
    <source>
        <strain evidence="8 9">CBS 116634</strain>
    </source>
</reference>
<evidence type="ECO:0000256" key="7">
    <source>
        <dbReference type="SAM" id="Phobius"/>
    </source>
</evidence>
<evidence type="ECO:0000256" key="3">
    <source>
        <dbReference type="ARBA" id="ARBA00022692"/>
    </source>
</evidence>
<keyword evidence="4 7" id="KW-1133">Transmembrane helix</keyword>
<dbReference type="EMBL" id="LFZO01000289">
    <property type="protein sequence ID" value="KXT10054.1"/>
    <property type="molecule type" value="Genomic_DNA"/>
</dbReference>
<name>A0A139I5U0_9PEZI</name>
<organism evidence="8 9">
    <name type="scientific">Pseudocercospora musae</name>
    <dbReference type="NCBI Taxonomy" id="113226"/>
    <lineage>
        <taxon>Eukaryota</taxon>
        <taxon>Fungi</taxon>
        <taxon>Dikarya</taxon>
        <taxon>Ascomycota</taxon>
        <taxon>Pezizomycotina</taxon>
        <taxon>Dothideomycetes</taxon>
        <taxon>Dothideomycetidae</taxon>
        <taxon>Mycosphaerellales</taxon>
        <taxon>Mycosphaerellaceae</taxon>
        <taxon>Pseudocercospora</taxon>
    </lineage>
</organism>
<feature type="region of interest" description="Disordered" evidence="6">
    <location>
        <begin position="1"/>
        <end position="30"/>
    </location>
</feature>
<comment type="caution">
    <text evidence="8">The sequence shown here is derived from an EMBL/GenBank/DDBJ whole genome shotgun (WGS) entry which is preliminary data.</text>
</comment>
<dbReference type="PANTHER" id="PTHR11266:SF93">
    <property type="entry name" value="INTEGRAL MEMBRANE PROTEIN 25D9-6"/>
    <property type="match status" value="1"/>
</dbReference>
<dbReference type="InterPro" id="IPR007248">
    <property type="entry name" value="Mpv17_PMP22"/>
</dbReference>
<dbReference type="STRING" id="113226.A0A139I5U0"/>
<keyword evidence="9" id="KW-1185">Reference proteome</keyword>
<keyword evidence="5 7" id="KW-0472">Membrane</keyword>